<gene>
    <name evidence="4" type="ORF">D6T63_18505</name>
</gene>
<dbReference type="Gene3D" id="3.40.630.30">
    <property type="match status" value="1"/>
</dbReference>
<reference evidence="4 5" key="1">
    <citation type="submission" date="2018-09" db="EMBL/GenBank/DDBJ databases">
        <title>Novel species of Arthrobacter.</title>
        <authorList>
            <person name="Liu Q."/>
            <person name="Xin Y.-H."/>
        </authorList>
    </citation>
    <scope>NUCLEOTIDE SEQUENCE [LARGE SCALE GENOMIC DNA]</scope>
    <source>
        <strain evidence="4 5">Hz2</strain>
    </source>
</reference>
<sequence length="176" mass="19594">MTHTPASGALPDLTVLHLPLEDPRVQPLVEGLTREYDRRYGSMFGGASAEMRRYPAVEFAAPHGALLILQEDERTVAGGAFRRHDEQTAELKRIWTHTGYRRRGLARRVLDELEAEAARRGYRRIYLTTGPRQPEAKNLYLATGYSPGFDLAADPAAVKHLVFTKELPAEGIGVEA</sequence>
<comment type="caution">
    <text evidence="4">The sequence shown here is derived from an EMBL/GenBank/DDBJ whole genome shotgun (WGS) entry which is preliminary data.</text>
</comment>
<dbReference type="GO" id="GO:0016747">
    <property type="term" value="F:acyltransferase activity, transferring groups other than amino-acyl groups"/>
    <property type="evidence" value="ECO:0007669"/>
    <property type="project" value="InterPro"/>
</dbReference>
<evidence type="ECO:0000259" key="3">
    <source>
        <dbReference type="PROSITE" id="PS51186"/>
    </source>
</evidence>
<dbReference type="AlphaFoldDB" id="A0A3A5LWQ9"/>
<evidence type="ECO:0000256" key="1">
    <source>
        <dbReference type="ARBA" id="ARBA00022679"/>
    </source>
</evidence>
<evidence type="ECO:0000313" key="4">
    <source>
        <dbReference type="EMBL" id="RJT74721.1"/>
    </source>
</evidence>
<proteinExistence type="predicted"/>
<organism evidence="4 5">
    <name type="scientific">Arthrobacter cheniae</name>
    <dbReference type="NCBI Taxonomy" id="1258888"/>
    <lineage>
        <taxon>Bacteria</taxon>
        <taxon>Bacillati</taxon>
        <taxon>Actinomycetota</taxon>
        <taxon>Actinomycetes</taxon>
        <taxon>Micrococcales</taxon>
        <taxon>Micrococcaceae</taxon>
        <taxon>Arthrobacter</taxon>
    </lineage>
</organism>
<dbReference type="CDD" id="cd04301">
    <property type="entry name" value="NAT_SF"/>
    <property type="match status" value="1"/>
</dbReference>
<keyword evidence="1 4" id="KW-0808">Transferase</keyword>
<keyword evidence="2" id="KW-0012">Acyltransferase</keyword>
<protein>
    <submittedName>
        <fullName evidence="4">GNAT family N-acetyltransferase</fullName>
    </submittedName>
</protein>
<dbReference type="Pfam" id="PF00583">
    <property type="entry name" value="Acetyltransf_1"/>
    <property type="match status" value="1"/>
</dbReference>
<evidence type="ECO:0000313" key="5">
    <source>
        <dbReference type="Proteomes" id="UP000272560"/>
    </source>
</evidence>
<dbReference type="PANTHER" id="PTHR43877:SF2">
    <property type="entry name" value="AMINOALKYLPHOSPHONATE N-ACETYLTRANSFERASE-RELATED"/>
    <property type="match status" value="1"/>
</dbReference>
<dbReference type="PROSITE" id="PS51186">
    <property type="entry name" value="GNAT"/>
    <property type="match status" value="1"/>
</dbReference>
<dbReference type="InterPro" id="IPR050832">
    <property type="entry name" value="Bact_Acetyltransf"/>
</dbReference>
<name>A0A3A5LWQ9_9MICC</name>
<dbReference type="Proteomes" id="UP000272560">
    <property type="component" value="Unassembled WGS sequence"/>
</dbReference>
<dbReference type="InterPro" id="IPR016181">
    <property type="entry name" value="Acyl_CoA_acyltransferase"/>
</dbReference>
<keyword evidence="5" id="KW-1185">Reference proteome</keyword>
<dbReference type="SUPFAM" id="SSF55729">
    <property type="entry name" value="Acyl-CoA N-acyltransferases (Nat)"/>
    <property type="match status" value="1"/>
</dbReference>
<dbReference type="RefSeq" id="WP_120150805.1">
    <property type="nucleotide sequence ID" value="NZ_QZVT01000019.1"/>
</dbReference>
<evidence type="ECO:0000256" key="2">
    <source>
        <dbReference type="ARBA" id="ARBA00023315"/>
    </source>
</evidence>
<dbReference type="OrthoDB" id="70840at2"/>
<dbReference type="PANTHER" id="PTHR43877">
    <property type="entry name" value="AMINOALKYLPHOSPHONATE N-ACETYLTRANSFERASE-RELATED-RELATED"/>
    <property type="match status" value="1"/>
</dbReference>
<accession>A0A3A5LWQ9</accession>
<dbReference type="InterPro" id="IPR000182">
    <property type="entry name" value="GNAT_dom"/>
</dbReference>
<feature type="domain" description="N-acetyltransferase" evidence="3">
    <location>
        <begin position="23"/>
        <end position="168"/>
    </location>
</feature>
<dbReference type="EMBL" id="QZVT01000019">
    <property type="protein sequence ID" value="RJT74721.1"/>
    <property type="molecule type" value="Genomic_DNA"/>
</dbReference>